<dbReference type="InterPro" id="IPR015422">
    <property type="entry name" value="PyrdxlP-dep_Trfase_small"/>
</dbReference>
<keyword evidence="3" id="KW-0032">Aminotransferase</keyword>
<keyword evidence="3" id="KW-0808">Transferase</keyword>
<evidence type="ECO:0000256" key="1">
    <source>
        <dbReference type="ARBA" id="ARBA00037999"/>
    </source>
</evidence>
<keyword evidence="2" id="KW-0663">Pyridoxal phosphate</keyword>
<dbReference type="GO" id="GO:0008483">
    <property type="term" value="F:transaminase activity"/>
    <property type="evidence" value="ECO:0007669"/>
    <property type="project" value="UniProtKB-KW"/>
</dbReference>
<dbReference type="Gene3D" id="3.90.1150.10">
    <property type="entry name" value="Aspartate Aminotransferase, domain 1"/>
    <property type="match status" value="1"/>
</dbReference>
<protein>
    <submittedName>
        <fullName evidence="3">DegT/DnrJ/EryC1/StrS aminotransferase family protein</fullName>
    </submittedName>
</protein>
<dbReference type="RefSeq" id="WP_114705763.1">
    <property type="nucleotide sequence ID" value="NZ_QDKL01000001.1"/>
</dbReference>
<dbReference type="InterPro" id="IPR015424">
    <property type="entry name" value="PyrdxlP-dep_Trfase"/>
</dbReference>
<comment type="caution">
    <text evidence="3">The sequence shown here is derived from an EMBL/GenBank/DDBJ whole genome shotgun (WGS) entry which is preliminary data.</text>
</comment>
<name>A0ABY0IIP0_9BACT</name>
<reference evidence="4" key="1">
    <citation type="journal article" date="2019" name="Int. J. Syst. Evol. Microbiol.">
        <title>Halobacteriovorax valvorus sp. nov., a novel prokaryotic predator isolated from coastal seawater of China.</title>
        <authorList>
            <person name="Chen M.-X."/>
        </authorList>
    </citation>
    <scope>NUCLEOTIDE SEQUENCE [LARGE SCALE GENOMIC DNA]</scope>
    <source>
        <strain evidence="4">BL9</strain>
    </source>
</reference>
<accession>A0ABY0IIP0</accession>
<gene>
    <name evidence="3" type="ORF">DAY19_03325</name>
</gene>
<dbReference type="SUPFAM" id="SSF53383">
    <property type="entry name" value="PLP-dependent transferases"/>
    <property type="match status" value="1"/>
</dbReference>
<dbReference type="Pfam" id="PF01041">
    <property type="entry name" value="DegT_DnrJ_EryC1"/>
    <property type="match status" value="1"/>
</dbReference>
<sequence length="354" mass="40275">MKIPFFYPYSSDKLIQEVQEVIVSGYWTGGVKVTEAEYLLMEKFNFPNFVATSSATSAFEVILDTFFTNESVNIVVPTNTFATTAEVPKRLGHRVIFCDVDPILGMIDTNHLSEILKSHEVNAVIPVSIGGALYDRENLITLKKEYGFKIIEDLAQLIYPNCFHSAIDASFFSFYPNKIISSPDGGGMVFSDETMISLAKERRLHGIRKFSDGSYDIVELGRKANMTNISAAFIIDQLNNFDEKVDRRTSLYKKYKSLLSENINLVPTYNANIPSLLIIHSERRNELKAFLKEHGAETSIHFRPLHLHSHWNNGDTFKGAEEYFRTSLSLPFFECLKDDEIEYICGLIDQFHSN</sequence>
<dbReference type="PIRSF" id="PIRSF000390">
    <property type="entry name" value="PLP_StrS"/>
    <property type="match status" value="1"/>
</dbReference>
<dbReference type="PANTHER" id="PTHR30244">
    <property type="entry name" value="TRANSAMINASE"/>
    <property type="match status" value="1"/>
</dbReference>
<dbReference type="Proteomes" id="UP000443582">
    <property type="component" value="Unassembled WGS sequence"/>
</dbReference>
<keyword evidence="4" id="KW-1185">Reference proteome</keyword>
<dbReference type="PANTHER" id="PTHR30244:SF34">
    <property type="entry name" value="DTDP-4-AMINO-4,6-DIDEOXYGALACTOSE TRANSAMINASE"/>
    <property type="match status" value="1"/>
</dbReference>
<organism evidence="3 4">
    <name type="scientific">Halobacteriovorax vibrionivorans</name>
    <dbReference type="NCBI Taxonomy" id="2152716"/>
    <lineage>
        <taxon>Bacteria</taxon>
        <taxon>Pseudomonadati</taxon>
        <taxon>Bdellovibrionota</taxon>
        <taxon>Bacteriovoracia</taxon>
        <taxon>Bacteriovoracales</taxon>
        <taxon>Halobacteriovoraceae</taxon>
        <taxon>Halobacteriovorax</taxon>
    </lineage>
</organism>
<evidence type="ECO:0000313" key="4">
    <source>
        <dbReference type="Proteomes" id="UP000443582"/>
    </source>
</evidence>
<dbReference type="InterPro" id="IPR015421">
    <property type="entry name" value="PyrdxlP-dep_Trfase_major"/>
</dbReference>
<evidence type="ECO:0000313" key="3">
    <source>
        <dbReference type="EMBL" id="RZF22817.1"/>
    </source>
</evidence>
<dbReference type="InterPro" id="IPR000653">
    <property type="entry name" value="DegT/StrS_aminotransferase"/>
</dbReference>
<proteinExistence type="inferred from homology"/>
<dbReference type="EMBL" id="QDKL01000001">
    <property type="protein sequence ID" value="RZF22817.1"/>
    <property type="molecule type" value="Genomic_DNA"/>
</dbReference>
<comment type="similarity">
    <text evidence="1 2">Belongs to the DegT/DnrJ/EryC1 family.</text>
</comment>
<evidence type="ECO:0000256" key="2">
    <source>
        <dbReference type="RuleBase" id="RU004508"/>
    </source>
</evidence>
<dbReference type="Gene3D" id="3.40.640.10">
    <property type="entry name" value="Type I PLP-dependent aspartate aminotransferase-like (Major domain)"/>
    <property type="match status" value="1"/>
</dbReference>